<organism evidence="1 2">
    <name type="scientific">Aspergillus turcosus</name>
    <dbReference type="NCBI Taxonomy" id="1245748"/>
    <lineage>
        <taxon>Eukaryota</taxon>
        <taxon>Fungi</taxon>
        <taxon>Dikarya</taxon>
        <taxon>Ascomycota</taxon>
        <taxon>Pezizomycotina</taxon>
        <taxon>Eurotiomycetes</taxon>
        <taxon>Eurotiomycetidae</taxon>
        <taxon>Eurotiales</taxon>
        <taxon>Aspergillaceae</taxon>
        <taxon>Aspergillus</taxon>
        <taxon>Aspergillus subgen. Fumigati</taxon>
    </lineage>
</organism>
<proteinExistence type="predicted"/>
<dbReference type="EMBL" id="NIDN02000003">
    <property type="protein sequence ID" value="RLM01723.1"/>
    <property type="molecule type" value="Genomic_DNA"/>
</dbReference>
<accession>A0A3R7IL02</accession>
<dbReference type="AlphaFoldDB" id="A0A3R7IL02"/>
<gene>
    <name evidence="1" type="ORF">CFD26_109108</name>
</gene>
<dbReference type="OrthoDB" id="4461196at2759"/>
<reference evidence="1 2" key="1">
    <citation type="submission" date="2018-08" db="EMBL/GenBank/DDBJ databases">
        <title>Draft genome sequences of two Aspergillus turcosus clinical strains isolated from bronchoalveolar lavage fluid: one azole-susceptible and the other azole-resistant.</title>
        <authorList>
            <person name="Parent-Michaud M."/>
            <person name="Dufresne P.J."/>
            <person name="Fournier E."/>
            <person name="Martineau C."/>
            <person name="Moreira S."/>
            <person name="Perkins V."/>
            <person name="De Repentigny L."/>
            <person name="Dufresne S.F."/>
        </authorList>
    </citation>
    <scope>NUCLEOTIDE SEQUENCE [LARGE SCALE GENOMIC DNA]</scope>
    <source>
        <strain evidence="1">HMR AF 1038</strain>
    </source>
</reference>
<sequence length="217" mass="24586">MDFQSHMPQYSLDDMMIDDPSVSLDICMGKHPCDLNATYNEALDSPSPPSTDDISDTETEVATEIVEETEGTRALPTRLEVNFTTPKDGFDRLQRDLTRLPNRIREKVLYYLSLYDIFIDYVLYPTEESGIQGAHDALPVVLLVATKGTKDEPKPVPKVSAWKKGVKRVYEHLVDVEGFPAIKIPVPCQEARSEDGLDERRSLECKFYLAKLVAREF</sequence>
<evidence type="ECO:0000313" key="2">
    <source>
        <dbReference type="Proteomes" id="UP000215289"/>
    </source>
</evidence>
<evidence type="ECO:0000313" key="1">
    <source>
        <dbReference type="EMBL" id="RLM01723.1"/>
    </source>
</evidence>
<keyword evidence="2" id="KW-1185">Reference proteome</keyword>
<protein>
    <submittedName>
        <fullName evidence="1">Uncharacterized protein</fullName>
    </submittedName>
</protein>
<comment type="caution">
    <text evidence="1">The sequence shown here is derived from an EMBL/GenBank/DDBJ whole genome shotgun (WGS) entry which is preliminary data.</text>
</comment>
<dbReference type="Proteomes" id="UP000215289">
    <property type="component" value="Unassembled WGS sequence"/>
</dbReference>
<name>A0A3R7IL02_9EURO</name>